<proteinExistence type="predicted"/>
<accession>A0ACC0D5D8</accession>
<protein>
    <submittedName>
        <fullName evidence="1">Uncharacterized protein</fullName>
    </submittedName>
</protein>
<dbReference type="Proteomes" id="UP001497680">
    <property type="component" value="Unassembled WGS sequence"/>
</dbReference>
<organism evidence="1 2">
    <name type="scientific">Hypoxylon rubiginosum</name>
    <dbReference type="NCBI Taxonomy" id="110542"/>
    <lineage>
        <taxon>Eukaryota</taxon>
        <taxon>Fungi</taxon>
        <taxon>Dikarya</taxon>
        <taxon>Ascomycota</taxon>
        <taxon>Pezizomycotina</taxon>
        <taxon>Sordariomycetes</taxon>
        <taxon>Xylariomycetidae</taxon>
        <taxon>Xylariales</taxon>
        <taxon>Hypoxylaceae</taxon>
        <taxon>Hypoxylon</taxon>
    </lineage>
</organism>
<sequence length="312" mass="33495">MSTHSQITNPLLFPDYNQTRRPVLLPDPRLVGHDSRLQHGLPSDFHQLFPSPQSQLGAFDAGSASFRQDMSRSEPAYLSINTNNPQPSSQSLRLPPLSDPTTPSGQPPSIATAAAGSRVLGIPTSSTERTVRVCDIMHAVHDTCLQSTKTYLDSHLANRRARNNNPFSAPSEPRSSSQPRPGTDGSSSNSNTTTSSSTASGGNALHPIPTPTNSLLDNISGICGMLWAGSQNNRLHVLNVERAAVDNMSRLLCWAETVALSDPDERRTAEEGALWRVLEAGRNLCAWLGVPDGIQAMSRLESDATNAGYGAH</sequence>
<keyword evidence="2" id="KW-1185">Reference proteome</keyword>
<dbReference type="EMBL" id="MU394305">
    <property type="protein sequence ID" value="KAI6087892.1"/>
    <property type="molecule type" value="Genomic_DNA"/>
</dbReference>
<evidence type="ECO:0000313" key="2">
    <source>
        <dbReference type="Proteomes" id="UP001497680"/>
    </source>
</evidence>
<evidence type="ECO:0000313" key="1">
    <source>
        <dbReference type="EMBL" id="KAI6087892.1"/>
    </source>
</evidence>
<gene>
    <name evidence="1" type="ORF">F4821DRAFT_277552</name>
</gene>
<name>A0ACC0D5D8_9PEZI</name>
<reference evidence="1 2" key="1">
    <citation type="journal article" date="2022" name="New Phytol.">
        <title>Ecological generalism drives hyperdiversity of secondary metabolite gene clusters in xylarialean endophytes.</title>
        <authorList>
            <person name="Franco M.E.E."/>
            <person name="Wisecaver J.H."/>
            <person name="Arnold A.E."/>
            <person name="Ju Y.M."/>
            <person name="Slot J.C."/>
            <person name="Ahrendt S."/>
            <person name="Moore L.P."/>
            <person name="Eastman K.E."/>
            <person name="Scott K."/>
            <person name="Konkel Z."/>
            <person name="Mondo S.J."/>
            <person name="Kuo A."/>
            <person name="Hayes R.D."/>
            <person name="Haridas S."/>
            <person name="Andreopoulos B."/>
            <person name="Riley R."/>
            <person name="LaButti K."/>
            <person name="Pangilinan J."/>
            <person name="Lipzen A."/>
            <person name="Amirebrahimi M."/>
            <person name="Yan J."/>
            <person name="Adam C."/>
            <person name="Keymanesh K."/>
            <person name="Ng V."/>
            <person name="Louie K."/>
            <person name="Northen T."/>
            <person name="Drula E."/>
            <person name="Henrissat B."/>
            <person name="Hsieh H.M."/>
            <person name="Youens-Clark K."/>
            <person name="Lutzoni F."/>
            <person name="Miadlikowska J."/>
            <person name="Eastwood D.C."/>
            <person name="Hamelin R.C."/>
            <person name="Grigoriev I.V."/>
            <person name="U'Ren J.M."/>
        </authorList>
    </citation>
    <scope>NUCLEOTIDE SEQUENCE [LARGE SCALE GENOMIC DNA]</scope>
    <source>
        <strain evidence="1 2">ER1909</strain>
    </source>
</reference>
<comment type="caution">
    <text evidence="1">The sequence shown here is derived from an EMBL/GenBank/DDBJ whole genome shotgun (WGS) entry which is preliminary data.</text>
</comment>